<feature type="transmembrane region" description="Helical" evidence="1">
    <location>
        <begin position="133"/>
        <end position="151"/>
    </location>
</feature>
<protein>
    <recommendedName>
        <fullName evidence="4">Membrane protein YczE</fullName>
    </recommendedName>
</protein>
<sequence>MIKKLMGVFIAINGVGCGISLFLQSGLGSDPIGVLCDGISRSLNISIGQASLIYNLIVILIAAIVAKGNLGLGTVIYALLSGYFIDFYNWIFAPLKIGELNFLGRLAVYVIGEILLAAALAMLIYFKLGMNALDAVLYKVNSLTGISYAVLRTGCDILYSILGVILGGVFGIGTLISFLTTGYLVGKFTRIMDAMNRLNKDNKSYS</sequence>
<evidence type="ECO:0000313" key="2">
    <source>
        <dbReference type="EMBL" id="CRZ34431.1"/>
    </source>
</evidence>
<gene>
    <name evidence="2" type="ORF">HHT355_1229</name>
</gene>
<dbReference type="PANTHER" id="PTHR40078">
    <property type="entry name" value="INTEGRAL MEMBRANE PROTEIN-RELATED"/>
    <property type="match status" value="1"/>
</dbReference>
<evidence type="ECO:0000256" key="1">
    <source>
        <dbReference type="SAM" id="Phobius"/>
    </source>
</evidence>
<dbReference type="OrthoDB" id="1902994at2"/>
<keyword evidence="1" id="KW-1133">Transmembrane helix</keyword>
<name>A0A0H5SHZ4_HERHM</name>
<organism evidence="2 3">
    <name type="scientific">Herbinix hemicellulosilytica</name>
    <dbReference type="NCBI Taxonomy" id="1564487"/>
    <lineage>
        <taxon>Bacteria</taxon>
        <taxon>Bacillati</taxon>
        <taxon>Bacillota</taxon>
        <taxon>Clostridia</taxon>
        <taxon>Lachnospirales</taxon>
        <taxon>Lachnospiraceae</taxon>
        <taxon>Herbinix</taxon>
    </lineage>
</organism>
<proteinExistence type="predicted"/>
<keyword evidence="3" id="KW-1185">Reference proteome</keyword>
<feature type="transmembrane region" description="Helical" evidence="1">
    <location>
        <begin position="7"/>
        <end position="27"/>
    </location>
</feature>
<feature type="transmembrane region" description="Helical" evidence="1">
    <location>
        <begin position="157"/>
        <end position="185"/>
    </location>
</feature>
<dbReference type="EMBL" id="CVTD020000015">
    <property type="protein sequence ID" value="CRZ34431.1"/>
    <property type="molecule type" value="Genomic_DNA"/>
</dbReference>
<evidence type="ECO:0008006" key="4">
    <source>
        <dbReference type="Google" id="ProtNLM"/>
    </source>
</evidence>
<accession>A0A0H5SHZ4</accession>
<dbReference type="InterPro" id="IPR038750">
    <property type="entry name" value="YczE/YyaS-like"/>
</dbReference>
<feature type="transmembrane region" description="Helical" evidence="1">
    <location>
        <begin position="106"/>
        <end position="126"/>
    </location>
</feature>
<keyword evidence="1" id="KW-0812">Transmembrane</keyword>
<feature type="transmembrane region" description="Helical" evidence="1">
    <location>
        <begin position="47"/>
        <end position="65"/>
    </location>
</feature>
<dbReference type="PANTHER" id="PTHR40078:SF1">
    <property type="entry name" value="INTEGRAL MEMBRANE PROTEIN"/>
    <property type="match status" value="1"/>
</dbReference>
<dbReference type="AlphaFoldDB" id="A0A0H5SHZ4"/>
<dbReference type="RefSeq" id="WP_103202544.1">
    <property type="nucleotide sequence ID" value="NZ_CVTD020000015.1"/>
</dbReference>
<dbReference type="Pfam" id="PF19700">
    <property type="entry name" value="DUF6198"/>
    <property type="match status" value="1"/>
</dbReference>
<feature type="transmembrane region" description="Helical" evidence="1">
    <location>
        <begin position="72"/>
        <end position="91"/>
    </location>
</feature>
<evidence type="ECO:0000313" key="3">
    <source>
        <dbReference type="Proteomes" id="UP000236497"/>
    </source>
</evidence>
<reference evidence="2 3" key="1">
    <citation type="submission" date="2015-06" db="EMBL/GenBank/DDBJ databases">
        <authorList>
            <person name="Wibberg Daniel"/>
        </authorList>
    </citation>
    <scope>NUCLEOTIDE SEQUENCE [LARGE SCALE GENOMIC DNA]</scope>
    <source>
        <strain evidence="2 3">T3/55T</strain>
    </source>
</reference>
<keyword evidence="1" id="KW-0472">Membrane</keyword>
<dbReference type="Proteomes" id="UP000236497">
    <property type="component" value="Unassembled WGS sequence"/>
</dbReference>